<gene>
    <name evidence="1" type="ORF">SCF082_LOCUS34909</name>
</gene>
<organism evidence="1 2">
    <name type="scientific">Durusdinium trenchii</name>
    <dbReference type="NCBI Taxonomy" id="1381693"/>
    <lineage>
        <taxon>Eukaryota</taxon>
        <taxon>Sar</taxon>
        <taxon>Alveolata</taxon>
        <taxon>Dinophyceae</taxon>
        <taxon>Suessiales</taxon>
        <taxon>Symbiodiniaceae</taxon>
        <taxon>Durusdinium</taxon>
    </lineage>
</organism>
<protein>
    <submittedName>
        <fullName evidence="1">Uncharacterized protein</fullName>
    </submittedName>
</protein>
<evidence type="ECO:0000313" key="1">
    <source>
        <dbReference type="EMBL" id="CAK9069908.1"/>
    </source>
</evidence>
<evidence type="ECO:0000313" key="2">
    <source>
        <dbReference type="Proteomes" id="UP001642464"/>
    </source>
</evidence>
<reference evidence="1 2" key="1">
    <citation type="submission" date="2024-02" db="EMBL/GenBank/DDBJ databases">
        <authorList>
            <person name="Chen Y."/>
            <person name="Shah S."/>
            <person name="Dougan E. K."/>
            <person name="Thang M."/>
            <person name="Chan C."/>
        </authorList>
    </citation>
    <scope>NUCLEOTIDE SEQUENCE [LARGE SCALE GENOMIC DNA]</scope>
</reference>
<sequence length="131" mass="14656">MDTLFGSETLDGDLGDFRNRNNYASLVDAMGKDRPDFFQSAAYGWRSVAAWYKLTNGVIPTCGEDLFDQDFDRQTKCILGYVNDRSAAGTAMRRCNASVQRCCPMCFGVRTCKFALTGTQTLCVEQCFEHV</sequence>
<dbReference type="Proteomes" id="UP001642464">
    <property type="component" value="Unassembled WGS sequence"/>
</dbReference>
<name>A0ABP0P2N3_9DINO</name>
<keyword evidence="2" id="KW-1185">Reference proteome</keyword>
<proteinExistence type="predicted"/>
<comment type="caution">
    <text evidence="1">The sequence shown here is derived from an EMBL/GenBank/DDBJ whole genome shotgun (WGS) entry which is preliminary data.</text>
</comment>
<accession>A0ABP0P2N3</accession>
<dbReference type="EMBL" id="CAXAMM010032557">
    <property type="protein sequence ID" value="CAK9069908.1"/>
    <property type="molecule type" value="Genomic_DNA"/>
</dbReference>